<keyword evidence="2" id="KW-1185">Reference proteome</keyword>
<dbReference type="Proteomes" id="UP000790377">
    <property type="component" value="Unassembled WGS sequence"/>
</dbReference>
<evidence type="ECO:0000313" key="2">
    <source>
        <dbReference type="Proteomes" id="UP000790377"/>
    </source>
</evidence>
<organism evidence="1 2">
    <name type="scientific">Hygrophoropsis aurantiaca</name>
    <dbReference type="NCBI Taxonomy" id="72124"/>
    <lineage>
        <taxon>Eukaryota</taxon>
        <taxon>Fungi</taxon>
        <taxon>Dikarya</taxon>
        <taxon>Basidiomycota</taxon>
        <taxon>Agaricomycotina</taxon>
        <taxon>Agaricomycetes</taxon>
        <taxon>Agaricomycetidae</taxon>
        <taxon>Boletales</taxon>
        <taxon>Coniophorineae</taxon>
        <taxon>Hygrophoropsidaceae</taxon>
        <taxon>Hygrophoropsis</taxon>
    </lineage>
</organism>
<sequence length="358" mass="39916">MKFQHQGQTNSDDAAFTELKTQRDAAIAEIARLREAHHTRESQLIQLQNENDVLKVQLSDAKRQIEQQNSQKARRSSAVVDLCTPEPEDPEERLGSGGHESKRVSLKRKHSDAVGPKYPAKKGEKLVCSLDIAGVANHLARFHPFQVQPTSQRPRVSRDFLAQIYGCSSKLLFAPITKGRFKDRPVVIQNPNWDLNPLVPAAPGLPGALFTLRKEYFDHPVWSLFVCATPKPSGWGYYGEYQFTVSGVLSKTEFMNQESTVKKAWGDRILKTKILAAYLEARARIYLRKSGTPITAGAVALESQRIKEGRGGEITSDDVINALSSGEESIPIVSMTCIDFDHGFADSIARKWNNFSPK</sequence>
<reference evidence="1" key="1">
    <citation type="journal article" date="2021" name="New Phytol.">
        <title>Evolutionary innovations through gain and loss of genes in the ectomycorrhizal Boletales.</title>
        <authorList>
            <person name="Wu G."/>
            <person name="Miyauchi S."/>
            <person name="Morin E."/>
            <person name="Kuo A."/>
            <person name="Drula E."/>
            <person name="Varga T."/>
            <person name="Kohler A."/>
            <person name="Feng B."/>
            <person name="Cao Y."/>
            <person name="Lipzen A."/>
            <person name="Daum C."/>
            <person name="Hundley H."/>
            <person name="Pangilinan J."/>
            <person name="Johnson J."/>
            <person name="Barry K."/>
            <person name="LaButti K."/>
            <person name="Ng V."/>
            <person name="Ahrendt S."/>
            <person name="Min B."/>
            <person name="Choi I.G."/>
            <person name="Park H."/>
            <person name="Plett J.M."/>
            <person name="Magnuson J."/>
            <person name="Spatafora J.W."/>
            <person name="Nagy L.G."/>
            <person name="Henrissat B."/>
            <person name="Grigoriev I.V."/>
            <person name="Yang Z.L."/>
            <person name="Xu J."/>
            <person name="Martin F.M."/>
        </authorList>
    </citation>
    <scope>NUCLEOTIDE SEQUENCE</scope>
    <source>
        <strain evidence="1">ATCC 28755</strain>
    </source>
</reference>
<name>A0ACB7ZWJ3_9AGAM</name>
<dbReference type="EMBL" id="MU268187">
    <property type="protein sequence ID" value="KAH7905456.1"/>
    <property type="molecule type" value="Genomic_DNA"/>
</dbReference>
<protein>
    <submittedName>
        <fullName evidence="1">Uncharacterized protein</fullName>
    </submittedName>
</protein>
<gene>
    <name evidence="1" type="ORF">BJ138DRAFT_1164744</name>
</gene>
<proteinExistence type="predicted"/>
<accession>A0ACB7ZWJ3</accession>
<evidence type="ECO:0000313" key="1">
    <source>
        <dbReference type="EMBL" id="KAH7905456.1"/>
    </source>
</evidence>
<comment type="caution">
    <text evidence="1">The sequence shown here is derived from an EMBL/GenBank/DDBJ whole genome shotgun (WGS) entry which is preliminary data.</text>
</comment>